<keyword evidence="1" id="KW-0175">Coiled coil</keyword>
<sequence length="306" mass="32920">MNSPEEASVTEDGFYVENGDQTKSLNLVPRPAESSEGEGSLPGPKSSEFPLVSQLEVSEPTSVVLWASGCWPDSLVPEEESLDSPADEKVVGLDFVSQPRVEIVANGQQVTNPEAPGVKEHPSPEGFCAETEMGSSKRGLQASSSEEAKPASAATLLPKGLEQSKAWVTPRKSATSRMVIGEDAHCPTSELEVADELNEVQMMRVTICLKEGSQAKTSGPSETGDQVKHSNVQARDSVIRMPSSLLTSTTRGLTSGMERQASKELEAFSSKKKPAVLWELQREIEDLKKQLSALQAVHEKSQELSS</sequence>
<feature type="region of interest" description="Disordered" evidence="2">
    <location>
        <begin position="111"/>
        <end position="174"/>
    </location>
</feature>
<feature type="region of interest" description="Disordered" evidence="2">
    <location>
        <begin position="213"/>
        <end position="266"/>
    </location>
</feature>
<evidence type="ECO:0000256" key="1">
    <source>
        <dbReference type="SAM" id="Coils"/>
    </source>
</evidence>
<feature type="compositionally biased region" description="Low complexity" evidence="2">
    <location>
        <begin position="142"/>
        <end position="154"/>
    </location>
</feature>
<dbReference type="Proteomes" id="UP000092124">
    <property type="component" value="Unassembled WGS sequence"/>
</dbReference>
<proteinExistence type="predicted"/>
<reference evidence="3 4" key="1">
    <citation type="submission" date="2016-06" db="EMBL/GenBank/DDBJ databases">
        <title>The Draft Genome Sequence and Annotation of the Desert Woodrat Neotoma lepida.</title>
        <authorList>
            <person name="Campbell M."/>
            <person name="Oakeson K.F."/>
            <person name="Yandell M."/>
            <person name="Halpert J.R."/>
            <person name="Dearing D."/>
        </authorList>
    </citation>
    <scope>NUCLEOTIDE SEQUENCE [LARGE SCALE GENOMIC DNA]</scope>
    <source>
        <strain evidence="3">417</strain>
        <tissue evidence="3">Liver</tissue>
    </source>
</reference>
<name>A0A1A6GFW0_NEOLE</name>
<feature type="coiled-coil region" evidence="1">
    <location>
        <begin position="277"/>
        <end position="304"/>
    </location>
</feature>
<dbReference type="Pfam" id="PF15483">
    <property type="entry name" value="DUF4641"/>
    <property type="match status" value="1"/>
</dbReference>
<gene>
    <name evidence="3" type="ORF">A6R68_06714</name>
</gene>
<dbReference type="OrthoDB" id="9629060at2759"/>
<keyword evidence="4" id="KW-1185">Reference proteome</keyword>
<evidence type="ECO:0000256" key="2">
    <source>
        <dbReference type="SAM" id="MobiDB-lite"/>
    </source>
</evidence>
<accession>A0A1A6GFW0</accession>
<evidence type="ECO:0000313" key="4">
    <source>
        <dbReference type="Proteomes" id="UP000092124"/>
    </source>
</evidence>
<dbReference type="AlphaFoldDB" id="A0A1A6GFW0"/>
<protein>
    <submittedName>
        <fullName evidence="3">Uncharacterized protein</fullName>
    </submittedName>
</protein>
<feature type="compositionally biased region" description="Polar residues" evidence="2">
    <location>
        <begin position="214"/>
        <end position="234"/>
    </location>
</feature>
<dbReference type="EMBL" id="LZPO01097141">
    <property type="protein sequence ID" value="OBS64744.1"/>
    <property type="molecule type" value="Genomic_DNA"/>
</dbReference>
<comment type="caution">
    <text evidence="3">The sequence shown here is derived from an EMBL/GenBank/DDBJ whole genome shotgun (WGS) entry which is preliminary data.</text>
</comment>
<evidence type="ECO:0000313" key="3">
    <source>
        <dbReference type="EMBL" id="OBS64744.1"/>
    </source>
</evidence>
<feature type="region of interest" description="Disordered" evidence="2">
    <location>
        <begin position="1"/>
        <end position="48"/>
    </location>
</feature>
<organism evidence="3 4">
    <name type="scientific">Neotoma lepida</name>
    <name type="common">Desert woodrat</name>
    <dbReference type="NCBI Taxonomy" id="56216"/>
    <lineage>
        <taxon>Eukaryota</taxon>
        <taxon>Metazoa</taxon>
        <taxon>Chordata</taxon>
        <taxon>Craniata</taxon>
        <taxon>Vertebrata</taxon>
        <taxon>Euteleostomi</taxon>
        <taxon>Mammalia</taxon>
        <taxon>Eutheria</taxon>
        <taxon>Euarchontoglires</taxon>
        <taxon>Glires</taxon>
        <taxon>Rodentia</taxon>
        <taxon>Myomorpha</taxon>
        <taxon>Muroidea</taxon>
        <taxon>Cricetidae</taxon>
        <taxon>Neotominae</taxon>
        <taxon>Neotoma</taxon>
    </lineage>
</organism>
<dbReference type="PANTHER" id="PTHR31866">
    <property type="entry name" value="GENE 4779-RELATED"/>
    <property type="match status" value="1"/>
</dbReference>
<dbReference type="STRING" id="56216.A0A1A6GFW0"/>
<dbReference type="PANTHER" id="PTHR31866:SF4">
    <property type="match status" value="1"/>
</dbReference>
<dbReference type="InterPro" id="IPR027822">
    <property type="entry name" value="DUF4641"/>
</dbReference>
<feature type="compositionally biased region" description="Low complexity" evidence="2">
    <location>
        <begin position="243"/>
        <end position="256"/>
    </location>
</feature>